<feature type="region of interest" description="Disordered" evidence="1">
    <location>
        <begin position="228"/>
        <end position="249"/>
    </location>
</feature>
<gene>
    <name evidence="3" type="ORF">EV644_11257</name>
</gene>
<name>A0ABY2BFK6_9ACTN</name>
<reference evidence="3 4" key="1">
    <citation type="journal article" date="2015" name="Stand. Genomic Sci.">
        <title>Genomic Encyclopedia of Bacterial and Archaeal Type Strains, Phase III: the genomes of soil and plant-associated and newly described type strains.</title>
        <authorList>
            <person name="Whitman W.B."/>
            <person name="Woyke T."/>
            <person name="Klenk H.P."/>
            <person name="Zhou Y."/>
            <person name="Lilburn T.G."/>
            <person name="Beck B.J."/>
            <person name="De Vos P."/>
            <person name="Vandamme P."/>
            <person name="Eisen J.A."/>
            <person name="Garrity G."/>
            <person name="Hugenholtz P."/>
            <person name="Kyrpides N.C."/>
        </authorList>
    </citation>
    <scope>NUCLEOTIDE SEQUENCE [LARGE SCALE GENOMIC DNA]</scope>
    <source>
        <strain evidence="3 4">VKM Ac-2538</strain>
    </source>
</reference>
<accession>A0ABY2BFK6</accession>
<keyword evidence="4" id="KW-1185">Reference proteome</keyword>
<evidence type="ECO:0000259" key="2">
    <source>
        <dbReference type="Pfam" id="PF13338"/>
    </source>
</evidence>
<feature type="compositionally biased region" description="Low complexity" evidence="1">
    <location>
        <begin position="240"/>
        <end position="249"/>
    </location>
</feature>
<dbReference type="InterPro" id="IPR025159">
    <property type="entry name" value="AbiEi_N"/>
</dbReference>
<evidence type="ECO:0000313" key="4">
    <source>
        <dbReference type="Proteomes" id="UP000295818"/>
    </source>
</evidence>
<dbReference type="Pfam" id="PF13338">
    <property type="entry name" value="AbiEi_4"/>
    <property type="match status" value="1"/>
</dbReference>
<dbReference type="EMBL" id="SLWM01000012">
    <property type="protein sequence ID" value="TCO18309.1"/>
    <property type="molecule type" value="Genomic_DNA"/>
</dbReference>
<comment type="caution">
    <text evidence="3">The sequence shown here is derived from an EMBL/GenBank/DDBJ whole genome shotgun (WGS) entry which is preliminary data.</text>
</comment>
<protein>
    <submittedName>
        <fullName evidence="3">AbiEi antitoxin of type IV toxin-antitoxin system</fullName>
    </submittedName>
</protein>
<organism evidence="3 4">
    <name type="scientific">Kribbella orskensis</name>
    <dbReference type="NCBI Taxonomy" id="2512216"/>
    <lineage>
        <taxon>Bacteria</taxon>
        <taxon>Bacillati</taxon>
        <taxon>Actinomycetota</taxon>
        <taxon>Actinomycetes</taxon>
        <taxon>Propionibacteriales</taxon>
        <taxon>Kribbellaceae</taxon>
        <taxon>Kribbella</taxon>
    </lineage>
</organism>
<sequence length="249" mass="26632">MESVPKVVARNRGNATFAELVEATSRRALAAAVKAGRVERPARGIYVLPGIDSDRRTALAYDGVVSHLSAAVAGDLPLLSHPPKPHITVPTKRRPRPGPPAVLHWAPIGPADRPSRLTSLVRTVADCARILPYGEALAVADAALASGMMRHHQLAAATDAMRGPGRTNARRVAATATGAADSFLESMLRALLITAGIEGFVPQYLVEDGRFRAQVDLGHGVAEVYLRPRPRRGPDRSGGRRIPIPWIEQ</sequence>
<proteinExistence type="predicted"/>
<feature type="domain" description="AbiEi antitoxin N-terminal" evidence="2">
    <location>
        <begin position="25"/>
        <end position="49"/>
    </location>
</feature>
<dbReference type="Proteomes" id="UP000295818">
    <property type="component" value="Unassembled WGS sequence"/>
</dbReference>
<dbReference type="RefSeq" id="WP_241998896.1">
    <property type="nucleotide sequence ID" value="NZ_SLWM01000012.1"/>
</dbReference>
<evidence type="ECO:0000313" key="3">
    <source>
        <dbReference type="EMBL" id="TCO18309.1"/>
    </source>
</evidence>
<evidence type="ECO:0000256" key="1">
    <source>
        <dbReference type="SAM" id="MobiDB-lite"/>
    </source>
</evidence>